<evidence type="ECO:0000313" key="1">
    <source>
        <dbReference type="EMBL" id="ANE45478.1"/>
    </source>
</evidence>
<dbReference type="EMBL" id="CP011388">
    <property type="protein sequence ID" value="ANE45478.1"/>
    <property type="molecule type" value="Genomic_DNA"/>
</dbReference>
<dbReference type="KEGG" id="pswu:SY83_03130"/>
<dbReference type="RefSeq" id="WP_068604173.1">
    <property type="nucleotide sequence ID" value="NZ_CP011388.1"/>
</dbReference>
<dbReference type="AlphaFoldDB" id="A0A172TEK5"/>
<proteinExistence type="predicted"/>
<dbReference type="STRING" id="1178515.SY83_03130"/>
<evidence type="ECO:0000313" key="2">
    <source>
        <dbReference type="Proteomes" id="UP000076927"/>
    </source>
</evidence>
<organism evidence="1 2">
    <name type="scientific">Paenibacillus swuensis</name>
    <dbReference type="NCBI Taxonomy" id="1178515"/>
    <lineage>
        <taxon>Bacteria</taxon>
        <taxon>Bacillati</taxon>
        <taxon>Bacillota</taxon>
        <taxon>Bacilli</taxon>
        <taxon>Bacillales</taxon>
        <taxon>Paenibacillaceae</taxon>
        <taxon>Paenibacillus</taxon>
    </lineage>
</organism>
<keyword evidence="2" id="KW-1185">Reference proteome</keyword>
<dbReference type="Proteomes" id="UP000076927">
    <property type="component" value="Chromosome"/>
</dbReference>
<accession>A0A172TEK5</accession>
<dbReference type="PATRIC" id="fig|1178515.4.peg.617"/>
<dbReference type="OrthoDB" id="2855473at2"/>
<protein>
    <recommendedName>
        <fullName evidence="3">Immunity protein 63 domain-containing protein</fullName>
    </recommendedName>
</protein>
<gene>
    <name evidence="1" type="ORF">SY83_03130</name>
</gene>
<evidence type="ECO:0008006" key="3">
    <source>
        <dbReference type="Google" id="ProtNLM"/>
    </source>
</evidence>
<name>A0A172TEK5_9BACL</name>
<sequence length="141" mass="16801">MTTNNYITFGSQMGDEASATAVSPHLIELRKLLKRFCNHSYSPDVDEIALIGRIDGEIWYWEFEGCKYLKLYTKQRYITVDIGMPKEKWQKKSNADIRNYLYNWMHYALELVVLRIKEKKLIINEEQLFIDLGKVKQRFLE</sequence>
<reference evidence="1 2" key="1">
    <citation type="submission" date="2015-01" db="EMBL/GenBank/DDBJ databases">
        <title>Paenibacillus swuensis/DY6/whole genome sequencing.</title>
        <authorList>
            <person name="Kim M.K."/>
            <person name="Srinivasan S."/>
            <person name="Lee J.-J."/>
        </authorList>
    </citation>
    <scope>NUCLEOTIDE SEQUENCE [LARGE SCALE GENOMIC DNA]</scope>
    <source>
        <strain evidence="1 2">DY6</strain>
    </source>
</reference>